<dbReference type="SMART" id="SM00554">
    <property type="entry name" value="FAS1"/>
    <property type="match status" value="2"/>
</dbReference>
<dbReference type="KEGG" id="smo:SELMODRAFT_54466"/>
<feature type="non-terminal residue" evidence="2">
    <location>
        <position position="1"/>
    </location>
</feature>
<name>D8RTR7_SELML</name>
<evidence type="ECO:0000313" key="2">
    <source>
        <dbReference type="EMBL" id="EFJ24560.1"/>
    </source>
</evidence>
<accession>D8RTR7</accession>
<evidence type="ECO:0000313" key="3">
    <source>
        <dbReference type="Proteomes" id="UP000001514"/>
    </source>
</evidence>
<dbReference type="Gramene" id="EFJ24560">
    <property type="protein sequence ID" value="EFJ24560"/>
    <property type="gene ID" value="SELMODRAFT_54466"/>
</dbReference>
<dbReference type="PROSITE" id="PS50213">
    <property type="entry name" value="FAS1"/>
    <property type="match status" value="2"/>
</dbReference>
<dbReference type="InterPro" id="IPR044654">
    <property type="entry name" value="FLA15/16/17/18"/>
</dbReference>
<gene>
    <name evidence="2" type="ORF">SELMODRAFT_54466</name>
</gene>
<feature type="domain" description="FAS1" evidence="1">
    <location>
        <begin position="17"/>
        <end position="153"/>
    </location>
</feature>
<dbReference type="AlphaFoldDB" id="D8RTR7"/>
<dbReference type="Gene3D" id="2.30.180.10">
    <property type="entry name" value="FAS1 domain"/>
    <property type="match status" value="2"/>
</dbReference>
<dbReference type="FunCoup" id="D8RTR7">
    <property type="interactions" value="1534"/>
</dbReference>
<dbReference type="SUPFAM" id="SSF82153">
    <property type="entry name" value="FAS1 domain"/>
    <property type="match status" value="2"/>
</dbReference>
<dbReference type="HOGENOM" id="CLU_047484_0_0_1"/>
<dbReference type="PANTHER" id="PTHR32499:SF3">
    <property type="entry name" value="FASCICLIN-LIKE ARABINOGALACTAN PROTEIN 16"/>
    <property type="match status" value="1"/>
</dbReference>
<reference evidence="2 3" key="1">
    <citation type="journal article" date="2011" name="Science">
        <title>The Selaginella genome identifies genetic changes associated with the evolution of vascular plants.</title>
        <authorList>
            <person name="Banks J.A."/>
            <person name="Nishiyama T."/>
            <person name="Hasebe M."/>
            <person name="Bowman J.L."/>
            <person name="Gribskov M."/>
            <person name="dePamphilis C."/>
            <person name="Albert V.A."/>
            <person name="Aono N."/>
            <person name="Aoyama T."/>
            <person name="Ambrose B.A."/>
            <person name="Ashton N.W."/>
            <person name="Axtell M.J."/>
            <person name="Barker E."/>
            <person name="Barker M.S."/>
            <person name="Bennetzen J.L."/>
            <person name="Bonawitz N.D."/>
            <person name="Chapple C."/>
            <person name="Cheng C."/>
            <person name="Correa L.G."/>
            <person name="Dacre M."/>
            <person name="DeBarry J."/>
            <person name="Dreyer I."/>
            <person name="Elias M."/>
            <person name="Engstrom E.M."/>
            <person name="Estelle M."/>
            <person name="Feng L."/>
            <person name="Finet C."/>
            <person name="Floyd S.K."/>
            <person name="Frommer W.B."/>
            <person name="Fujita T."/>
            <person name="Gramzow L."/>
            <person name="Gutensohn M."/>
            <person name="Harholt J."/>
            <person name="Hattori M."/>
            <person name="Heyl A."/>
            <person name="Hirai T."/>
            <person name="Hiwatashi Y."/>
            <person name="Ishikawa M."/>
            <person name="Iwata M."/>
            <person name="Karol K.G."/>
            <person name="Koehler B."/>
            <person name="Kolukisaoglu U."/>
            <person name="Kubo M."/>
            <person name="Kurata T."/>
            <person name="Lalonde S."/>
            <person name="Li K."/>
            <person name="Li Y."/>
            <person name="Litt A."/>
            <person name="Lyons E."/>
            <person name="Manning G."/>
            <person name="Maruyama T."/>
            <person name="Michael T.P."/>
            <person name="Mikami K."/>
            <person name="Miyazaki S."/>
            <person name="Morinaga S."/>
            <person name="Murata T."/>
            <person name="Mueller-Roeber B."/>
            <person name="Nelson D.R."/>
            <person name="Obara M."/>
            <person name="Oguri Y."/>
            <person name="Olmstead R.G."/>
            <person name="Onodera N."/>
            <person name="Petersen B.L."/>
            <person name="Pils B."/>
            <person name="Prigge M."/>
            <person name="Rensing S.A."/>
            <person name="Riano-Pachon D.M."/>
            <person name="Roberts A.W."/>
            <person name="Sato Y."/>
            <person name="Scheller H.V."/>
            <person name="Schulz B."/>
            <person name="Schulz C."/>
            <person name="Shakirov E.V."/>
            <person name="Shibagaki N."/>
            <person name="Shinohara N."/>
            <person name="Shippen D.E."/>
            <person name="Soerensen I."/>
            <person name="Sotooka R."/>
            <person name="Sugimoto N."/>
            <person name="Sugita M."/>
            <person name="Sumikawa N."/>
            <person name="Tanurdzic M."/>
            <person name="Theissen G."/>
            <person name="Ulvskov P."/>
            <person name="Wakazuki S."/>
            <person name="Weng J.K."/>
            <person name="Willats W.W."/>
            <person name="Wipf D."/>
            <person name="Wolf P.G."/>
            <person name="Yang L."/>
            <person name="Zimmer A.D."/>
            <person name="Zhu Q."/>
            <person name="Mitros T."/>
            <person name="Hellsten U."/>
            <person name="Loque D."/>
            <person name="Otillar R."/>
            <person name="Salamov A."/>
            <person name="Schmutz J."/>
            <person name="Shapiro H."/>
            <person name="Lindquist E."/>
            <person name="Lucas S."/>
            <person name="Rokhsar D."/>
            <person name="Grigoriev I.V."/>
        </authorList>
    </citation>
    <scope>NUCLEOTIDE SEQUENCE [LARGE SCALE GENOMIC DNA]</scope>
</reference>
<feature type="non-terminal residue" evidence="2">
    <location>
        <position position="381"/>
    </location>
</feature>
<dbReference type="InterPro" id="IPR000782">
    <property type="entry name" value="FAS1_domain"/>
</dbReference>
<dbReference type="InterPro" id="IPR036378">
    <property type="entry name" value="FAS1_dom_sf"/>
</dbReference>
<evidence type="ECO:0000259" key="1">
    <source>
        <dbReference type="PROSITE" id="PS50213"/>
    </source>
</evidence>
<sequence length="381" mass="41904">SSSSGDSLPKISSKGSSSSSVLAALMESQYTELMELMGHAGMLEPLEKVVGKGSITIFAPRNAYMEQQVDSEFKHFLLEPGNIKHLRQVLKHHIVPGKIMSEDWSNRTVRTLSTETVRIHSHRGINRVELSEVTSPNDINKKDGVVHGVNGLLVPRSVQEAFSVKKLGSSANALLPQASPEFDPLGASLAEMSKEFQDFLEAAESPLPLEFAYAPEVAPAPAPGPSSGKHRVYTWEDVDDFVSTLANFGGYNEMAELLVNLTSFAWDMAKLVNEGHRLTLLAPNDHAMDHLTTEQLNAPGGLEAILMYHVLTEYQTEESLYNAVRRFEKVKFLTLWQPHTIHAKETDGTVQFGEGESGALLYDHDIFTDGHISIQGISKVL</sequence>
<protein>
    <recommendedName>
        <fullName evidence="1">FAS1 domain-containing protein</fullName>
    </recommendedName>
</protein>
<dbReference type="InParanoid" id="D8RTR7"/>
<feature type="domain" description="FAS1" evidence="1">
    <location>
        <begin position="238"/>
        <end position="381"/>
    </location>
</feature>
<proteinExistence type="predicted"/>
<keyword evidence="3" id="KW-1185">Reference proteome</keyword>
<organism evidence="3">
    <name type="scientific">Selaginella moellendorffii</name>
    <name type="common">Spikemoss</name>
    <dbReference type="NCBI Taxonomy" id="88036"/>
    <lineage>
        <taxon>Eukaryota</taxon>
        <taxon>Viridiplantae</taxon>
        <taxon>Streptophyta</taxon>
        <taxon>Embryophyta</taxon>
        <taxon>Tracheophyta</taxon>
        <taxon>Lycopodiopsida</taxon>
        <taxon>Selaginellales</taxon>
        <taxon>Selaginellaceae</taxon>
        <taxon>Selaginella</taxon>
    </lineage>
</organism>
<dbReference type="Pfam" id="PF02469">
    <property type="entry name" value="Fasciclin"/>
    <property type="match status" value="2"/>
</dbReference>
<dbReference type="OrthoDB" id="286301at2759"/>
<dbReference type="PANTHER" id="PTHR32499">
    <property type="entry name" value="FASCICLIN-LIKE ARABINOGALACTAN PROTEIN 16"/>
    <property type="match status" value="1"/>
</dbReference>
<dbReference type="STRING" id="88036.D8RTR7"/>
<dbReference type="Proteomes" id="UP000001514">
    <property type="component" value="Unassembled WGS sequence"/>
</dbReference>
<dbReference type="eggNOG" id="KOG1437">
    <property type="taxonomic scope" value="Eukaryota"/>
</dbReference>
<dbReference type="OMA" id="VMKHNIT"/>
<dbReference type="EMBL" id="GL377589">
    <property type="protein sequence ID" value="EFJ24560.1"/>
    <property type="molecule type" value="Genomic_DNA"/>
</dbReference>